<reference evidence="3 4" key="1">
    <citation type="submission" date="2019-03" db="EMBL/GenBank/DDBJ databases">
        <title>Draft genome sequences of novel Actinobacteria.</title>
        <authorList>
            <person name="Sahin N."/>
            <person name="Ay H."/>
            <person name="Saygin H."/>
        </authorList>
    </citation>
    <scope>NUCLEOTIDE SEQUENCE [LARGE SCALE GENOMIC DNA]</scope>
    <source>
        <strain evidence="3 4">H3C3</strain>
    </source>
</reference>
<feature type="domain" description="DUF397" evidence="2">
    <location>
        <begin position="11"/>
        <end position="62"/>
    </location>
</feature>
<dbReference type="EMBL" id="SMKU01000207">
    <property type="protein sequence ID" value="TDD76687.1"/>
    <property type="molecule type" value="Genomic_DNA"/>
</dbReference>
<comment type="caution">
    <text evidence="3">The sequence shown here is derived from an EMBL/GenBank/DDBJ whole genome shotgun (WGS) entry which is preliminary data.</text>
</comment>
<name>A0A4V2YU85_9ACTN</name>
<evidence type="ECO:0000313" key="3">
    <source>
        <dbReference type="EMBL" id="TDD76687.1"/>
    </source>
</evidence>
<keyword evidence="4" id="KW-1185">Reference proteome</keyword>
<feature type="region of interest" description="Disordered" evidence="1">
    <location>
        <begin position="1"/>
        <end position="23"/>
    </location>
</feature>
<dbReference type="OrthoDB" id="3542324at2"/>
<evidence type="ECO:0000313" key="4">
    <source>
        <dbReference type="Proteomes" id="UP000294513"/>
    </source>
</evidence>
<organism evidence="3 4">
    <name type="scientific">Actinomadura rubrisoli</name>
    <dbReference type="NCBI Taxonomy" id="2530368"/>
    <lineage>
        <taxon>Bacteria</taxon>
        <taxon>Bacillati</taxon>
        <taxon>Actinomycetota</taxon>
        <taxon>Actinomycetes</taxon>
        <taxon>Streptosporangiales</taxon>
        <taxon>Thermomonosporaceae</taxon>
        <taxon>Actinomadura</taxon>
    </lineage>
</organism>
<gene>
    <name evidence="3" type="ORF">E1298_30360</name>
</gene>
<accession>A0A4V2YU85</accession>
<dbReference type="RefSeq" id="WP_131899310.1">
    <property type="nucleotide sequence ID" value="NZ_SMKU01000207.1"/>
</dbReference>
<dbReference type="AlphaFoldDB" id="A0A4V2YU85"/>
<protein>
    <submittedName>
        <fullName evidence="3">DUF397 domain-containing protein</fullName>
    </submittedName>
</protein>
<dbReference type="Proteomes" id="UP000294513">
    <property type="component" value="Unassembled WGS sequence"/>
</dbReference>
<dbReference type="InterPro" id="IPR007278">
    <property type="entry name" value="DUF397"/>
</dbReference>
<evidence type="ECO:0000256" key="1">
    <source>
        <dbReference type="SAM" id="MobiDB-lite"/>
    </source>
</evidence>
<feature type="compositionally biased region" description="Polar residues" evidence="1">
    <location>
        <begin position="1"/>
        <end position="10"/>
    </location>
</feature>
<proteinExistence type="predicted"/>
<evidence type="ECO:0000259" key="2">
    <source>
        <dbReference type="Pfam" id="PF04149"/>
    </source>
</evidence>
<dbReference type="Pfam" id="PF04149">
    <property type="entry name" value="DUF397"/>
    <property type="match status" value="1"/>
</dbReference>
<sequence>MVYRSIQGSELTWRKGSGSGEGSDCVEVAAAGPSVLVRDSRAPSAGMLALNSTQWRALVDAIQNGDLDGR</sequence>